<organism evidence="1">
    <name type="scientific">marine sediment metagenome</name>
    <dbReference type="NCBI Taxonomy" id="412755"/>
    <lineage>
        <taxon>unclassified sequences</taxon>
        <taxon>metagenomes</taxon>
        <taxon>ecological metagenomes</taxon>
    </lineage>
</organism>
<reference evidence="1" key="1">
    <citation type="journal article" date="2015" name="Nature">
        <title>Complex archaea that bridge the gap between prokaryotes and eukaryotes.</title>
        <authorList>
            <person name="Spang A."/>
            <person name="Saw J.H."/>
            <person name="Jorgensen S.L."/>
            <person name="Zaremba-Niedzwiedzka K."/>
            <person name="Martijn J."/>
            <person name="Lind A.E."/>
            <person name="van Eijk R."/>
            <person name="Schleper C."/>
            <person name="Guy L."/>
            <person name="Ettema T.J."/>
        </authorList>
    </citation>
    <scope>NUCLEOTIDE SEQUENCE</scope>
</reference>
<evidence type="ECO:0000313" key="1">
    <source>
        <dbReference type="EMBL" id="KKL26450.1"/>
    </source>
</evidence>
<name>A0A0F9BWZ3_9ZZZZ</name>
<proteinExistence type="predicted"/>
<dbReference type="AlphaFoldDB" id="A0A0F9BWZ3"/>
<sequence length="115" mass="13483">MGINKRKSKAPPFIMVRKDMLKDPSWQKLSSTAKILWLYMRNNYDYSDGTKETFITYKQMENIIGSKAMSRGLKELQDPTNKWIEKTKVGGLFGGVCKYKFAGQYKEFYYKQKVV</sequence>
<dbReference type="EMBL" id="LAZR01035835">
    <property type="protein sequence ID" value="KKL26450.1"/>
    <property type="molecule type" value="Genomic_DNA"/>
</dbReference>
<comment type="caution">
    <text evidence="1">The sequence shown here is derived from an EMBL/GenBank/DDBJ whole genome shotgun (WGS) entry which is preliminary data.</text>
</comment>
<gene>
    <name evidence="1" type="ORF">LCGC14_2395180</name>
</gene>
<accession>A0A0F9BWZ3</accession>
<protein>
    <submittedName>
        <fullName evidence="1">Uncharacterized protein</fullName>
    </submittedName>
</protein>